<dbReference type="PANTHER" id="PTHR45690:SF19">
    <property type="entry name" value="NACHT, LRR AND PYD DOMAINS-CONTAINING PROTEIN 3"/>
    <property type="match status" value="1"/>
</dbReference>
<dbReference type="InterPro" id="IPR006553">
    <property type="entry name" value="Leu-rich_rpt_Cys-con_subtyp"/>
</dbReference>
<evidence type="ECO:0000256" key="5">
    <source>
        <dbReference type="ARBA" id="ARBA00022741"/>
    </source>
</evidence>
<gene>
    <name evidence="11" type="ORF">SPARVUS_LOCUS14641623</name>
</gene>
<keyword evidence="3" id="KW-0963">Cytoplasm</keyword>
<evidence type="ECO:0000256" key="7">
    <source>
        <dbReference type="ARBA" id="ARBA00022843"/>
    </source>
</evidence>
<comment type="similarity">
    <text evidence="2">Belongs to the NLRP family.</text>
</comment>
<dbReference type="EMBL" id="CATNWA010019220">
    <property type="protein sequence ID" value="CAI9612062.1"/>
    <property type="molecule type" value="Genomic_DNA"/>
</dbReference>
<dbReference type="InterPro" id="IPR041267">
    <property type="entry name" value="NLRP_HD2"/>
</dbReference>
<evidence type="ECO:0000256" key="3">
    <source>
        <dbReference type="ARBA" id="ARBA00022490"/>
    </source>
</evidence>
<dbReference type="InterPro" id="IPR050637">
    <property type="entry name" value="NLRP_innate_immun_reg"/>
</dbReference>
<evidence type="ECO:0000259" key="10">
    <source>
        <dbReference type="PROSITE" id="PS50837"/>
    </source>
</evidence>
<evidence type="ECO:0000313" key="12">
    <source>
        <dbReference type="Proteomes" id="UP001162483"/>
    </source>
</evidence>
<sequence length="996" mass="112988">MEKTETLAEHRPPGTTLEPQRFLINERYVNLIVISTDQFRQRPQHELIQTGEKHEECLNKIQTGLERISSKKLFRWSHQSQCVPHAVMVSGVPGIGKTTLMQKFVYDWVTGKHYQIFAFVFFFRFRDLNRLGLVNLEEMILHQYPHLEGQIGDILQHPERLLFIFDGLDESIYQMDFISSKLSNPKYRTHFGEILNNLVRQSLLNGCSVLITSRPTRLASVDTGVFQRIAEIMGFLHEDRLIYFNNFFGNKELSKRAFHYVQENDTLYTFCYIPSYCWIICTVLSMCFRAQPTNSDQLMTLLPKTVTQLFVTFVSNILANHSQNKDGGHTAQKLLTSVGWMAEHGVMNHMIVFDERHLESFNLRNDKHLFSSFMVESGQSPDVDYTFLHLTLQEFFAALVHFINYSPDKLQETLDKAESYKDGRAEILLRFLCGLSDSSTRSMLKPHVGELSTKAARDVITWIHRKDGKPKEHKRALLNVFYYLHESRNKALVSRCITSKEVDIIDVPLTPLDCSVLSYILQSCRETEEVHLNSCKIQSEGLRKLIPALHTIKNLILYDNHLTDSSCPHLASGIRNNQTLRTLNLSENNLEGPHFSDLMAALTTSRIEELQLPYNHLTDSSCSHLAIGIRKNQTLRTLNLSENNLEGPHFSDLMAVLTTSQIEEIQLNRNKLTDNSCPYLASGIRNNQTLRILYLSLNILEGPHFSDLMAALTTSRIEELHLDNNHLTDSSCPHLASGIRNNQTLRTLNLSYNVLEGPNFSDLMAALTTSQIEDLQLDNNRLTESSCPHLASGIRNNQTLRTLNLSENNLEGSHFSDLMAALTTSRIEDLLLGGNNLTDNSCPHLASGIKNNQTLRRLDLSGNNLEGPHFSDLMAALTTSRIEELQLLNINLTDSSCLLLASGIRNNQTLKTLDLSENNLEGPHFRDLMASLTTSRIEELHLAGNHLTDSSCPHLASGIRNNQTLRILYLSGNNLEGPHFSDLLAALTTSRIEELQ</sequence>
<evidence type="ECO:0000256" key="1">
    <source>
        <dbReference type="ARBA" id="ARBA00004110"/>
    </source>
</evidence>
<dbReference type="Gene3D" id="3.40.50.300">
    <property type="entry name" value="P-loop containing nucleotide triphosphate hydrolases"/>
    <property type="match status" value="1"/>
</dbReference>
<evidence type="ECO:0000256" key="6">
    <source>
        <dbReference type="ARBA" id="ARBA00022840"/>
    </source>
</evidence>
<name>A0ABN9GTB4_9NEOB</name>
<evidence type="ECO:0000256" key="4">
    <source>
        <dbReference type="ARBA" id="ARBA00022737"/>
    </source>
</evidence>
<dbReference type="InterPro" id="IPR007111">
    <property type="entry name" value="NACHT_NTPase"/>
</dbReference>
<dbReference type="SMART" id="SM00367">
    <property type="entry name" value="LRR_CC"/>
    <property type="match status" value="7"/>
</dbReference>
<dbReference type="InterPro" id="IPR001611">
    <property type="entry name" value="Leu-rich_rpt"/>
</dbReference>
<dbReference type="PROSITE" id="PS50837">
    <property type="entry name" value="NACHT"/>
    <property type="match status" value="1"/>
</dbReference>
<comment type="subcellular location">
    <subcellularLocation>
        <location evidence="1">Inflammasome</location>
    </subcellularLocation>
</comment>
<keyword evidence="7" id="KW-0832">Ubl conjugation</keyword>
<keyword evidence="5" id="KW-0547">Nucleotide-binding</keyword>
<evidence type="ECO:0000256" key="9">
    <source>
        <dbReference type="ARBA" id="ARBA00023233"/>
    </source>
</evidence>
<dbReference type="InterPro" id="IPR027417">
    <property type="entry name" value="P-loop_NTPase"/>
</dbReference>
<keyword evidence="9" id="KW-1271">Inflammasome</keyword>
<evidence type="ECO:0000256" key="8">
    <source>
        <dbReference type="ARBA" id="ARBA00023198"/>
    </source>
</evidence>
<dbReference type="Pfam" id="PF05729">
    <property type="entry name" value="NACHT"/>
    <property type="match status" value="1"/>
</dbReference>
<comment type="caution">
    <text evidence="11">The sequence shown here is derived from an EMBL/GenBank/DDBJ whole genome shotgun (WGS) entry which is preliminary data.</text>
</comment>
<proteinExistence type="inferred from homology"/>
<organism evidence="11 12">
    <name type="scientific">Staurois parvus</name>
    <dbReference type="NCBI Taxonomy" id="386267"/>
    <lineage>
        <taxon>Eukaryota</taxon>
        <taxon>Metazoa</taxon>
        <taxon>Chordata</taxon>
        <taxon>Craniata</taxon>
        <taxon>Vertebrata</taxon>
        <taxon>Euteleostomi</taxon>
        <taxon>Amphibia</taxon>
        <taxon>Batrachia</taxon>
        <taxon>Anura</taxon>
        <taxon>Neobatrachia</taxon>
        <taxon>Ranoidea</taxon>
        <taxon>Ranidae</taxon>
        <taxon>Staurois</taxon>
    </lineage>
</organism>
<dbReference type="SUPFAM" id="SSF52540">
    <property type="entry name" value="P-loop containing nucleoside triphosphate hydrolases"/>
    <property type="match status" value="1"/>
</dbReference>
<protein>
    <recommendedName>
        <fullName evidence="10">NACHT domain-containing protein</fullName>
    </recommendedName>
</protein>
<evidence type="ECO:0000256" key="2">
    <source>
        <dbReference type="ARBA" id="ARBA00008665"/>
    </source>
</evidence>
<accession>A0ABN9GTB4</accession>
<dbReference type="PANTHER" id="PTHR45690">
    <property type="entry name" value="NACHT, LRR AND PYD DOMAINS-CONTAINING PROTEIN 12"/>
    <property type="match status" value="1"/>
</dbReference>
<reference evidence="11" key="1">
    <citation type="submission" date="2023-05" db="EMBL/GenBank/DDBJ databases">
        <authorList>
            <person name="Stuckert A."/>
        </authorList>
    </citation>
    <scope>NUCLEOTIDE SEQUENCE</scope>
</reference>
<feature type="domain" description="NACHT" evidence="10">
    <location>
        <begin position="85"/>
        <end position="215"/>
    </location>
</feature>
<dbReference type="Pfam" id="PF17776">
    <property type="entry name" value="NLRC4_HD2"/>
    <property type="match status" value="1"/>
</dbReference>
<evidence type="ECO:0000313" key="11">
    <source>
        <dbReference type="EMBL" id="CAI9612062.1"/>
    </source>
</evidence>
<dbReference type="Pfam" id="PF13516">
    <property type="entry name" value="LRR_6"/>
    <property type="match status" value="7"/>
</dbReference>
<keyword evidence="6" id="KW-0067">ATP-binding</keyword>
<dbReference type="Proteomes" id="UP001162483">
    <property type="component" value="Unassembled WGS sequence"/>
</dbReference>
<dbReference type="Gene3D" id="3.80.10.10">
    <property type="entry name" value="Ribonuclease Inhibitor"/>
    <property type="match status" value="2"/>
</dbReference>
<keyword evidence="8" id="KW-0395">Inflammatory response</keyword>
<dbReference type="InterPro" id="IPR032675">
    <property type="entry name" value="LRR_dom_sf"/>
</dbReference>
<dbReference type="SUPFAM" id="SSF52047">
    <property type="entry name" value="RNI-like"/>
    <property type="match status" value="2"/>
</dbReference>
<dbReference type="SMART" id="SM00368">
    <property type="entry name" value="LRR_RI"/>
    <property type="match status" value="10"/>
</dbReference>
<keyword evidence="12" id="KW-1185">Reference proteome</keyword>
<keyword evidence="4" id="KW-0677">Repeat</keyword>